<keyword evidence="4" id="KW-0255">Endonuclease</keyword>
<evidence type="ECO:0000313" key="8">
    <source>
        <dbReference type="EMBL" id="OWZ03396.1"/>
    </source>
</evidence>
<reference evidence="9" key="1">
    <citation type="submission" date="2017-03" db="EMBL/GenBank/DDBJ databases">
        <title>Phytopthora megakarya and P. palmivora, two closely related causual agents of cacao black pod achieved similar genome size and gene model numbers by different mechanisms.</title>
        <authorList>
            <person name="Ali S."/>
            <person name="Shao J."/>
            <person name="Larry D.J."/>
            <person name="Kronmiller B."/>
            <person name="Shen D."/>
            <person name="Strem M.D."/>
            <person name="Melnick R.L."/>
            <person name="Guiltinan M.J."/>
            <person name="Tyler B.M."/>
            <person name="Meinhardt L.W."/>
            <person name="Bailey B.A."/>
        </authorList>
    </citation>
    <scope>NUCLEOTIDE SEQUENCE [LARGE SCALE GENOMIC DNA]</scope>
    <source>
        <strain evidence="9">zdho120</strain>
    </source>
</reference>
<keyword evidence="9" id="KW-1185">Reference proteome</keyword>
<feature type="domain" description="Integrase catalytic" evidence="7">
    <location>
        <begin position="287"/>
        <end position="452"/>
    </location>
</feature>
<keyword evidence="3" id="KW-0540">Nuclease</keyword>
<dbReference type="SUPFAM" id="SSF53098">
    <property type="entry name" value="Ribonuclease H-like"/>
    <property type="match status" value="1"/>
</dbReference>
<dbReference type="AlphaFoldDB" id="A0A225VCH1"/>
<dbReference type="Gene3D" id="1.10.340.70">
    <property type="match status" value="1"/>
</dbReference>
<evidence type="ECO:0000313" key="9">
    <source>
        <dbReference type="Proteomes" id="UP000198211"/>
    </source>
</evidence>
<dbReference type="InterPro" id="IPR036397">
    <property type="entry name" value="RNaseH_sf"/>
</dbReference>
<dbReference type="GO" id="GO:0003676">
    <property type="term" value="F:nucleic acid binding"/>
    <property type="evidence" value="ECO:0007669"/>
    <property type="project" value="InterPro"/>
</dbReference>
<dbReference type="InterPro" id="IPR043502">
    <property type="entry name" value="DNA/RNA_pol_sf"/>
</dbReference>
<dbReference type="PANTHER" id="PTHR37984:SF5">
    <property type="entry name" value="PROTEIN NYNRIN-LIKE"/>
    <property type="match status" value="1"/>
</dbReference>
<evidence type="ECO:0000256" key="2">
    <source>
        <dbReference type="ARBA" id="ARBA00022695"/>
    </source>
</evidence>
<dbReference type="GO" id="GO:0003964">
    <property type="term" value="F:RNA-directed DNA polymerase activity"/>
    <property type="evidence" value="ECO:0007669"/>
    <property type="project" value="UniProtKB-KW"/>
</dbReference>
<dbReference type="OrthoDB" id="103115at2759"/>
<dbReference type="GO" id="GO:0016787">
    <property type="term" value="F:hydrolase activity"/>
    <property type="evidence" value="ECO:0007669"/>
    <property type="project" value="UniProtKB-KW"/>
</dbReference>
<dbReference type="SUPFAM" id="SSF56672">
    <property type="entry name" value="DNA/RNA polymerases"/>
    <property type="match status" value="1"/>
</dbReference>
<dbReference type="Pfam" id="PF17921">
    <property type="entry name" value="Integrase_H2C2"/>
    <property type="match status" value="1"/>
</dbReference>
<name>A0A225VCH1_9STRA</name>
<keyword evidence="1" id="KW-0808">Transferase</keyword>
<dbReference type="Gene3D" id="3.30.420.10">
    <property type="entry name" value="Ribonuclease H-like superfamily/Ribonuclease H"/>
    <property type="match status" value="1"/>
</dbReference>
<evidence type="ECO:0000256" key="1">
    <source>
        <dbReference type="ARBA" id="ARBA00022679"/>
    </source>
</evidence>
<dbReference type="Proteomes" id="UP000198211">
    <property type="component" value="Unassembled WGS sequence"/>
</dbReference>
<evidence type="ECO:0000256" key="4">
    <source>
        <dbReference type="ARBA" id="ARBA00022759"/>
    </source>
</evidence>
<dbReference type="InterPro" id="IPR012337">
    <property type="entry name" value="RNaseH-like_sf"/>
</dbReference>
<evidence type="ECO:0000256" key="3">
    <source>
        <dbReference type="ARBA" id="ARBA00022722"/>
    </source>
</evidence>
<dbReference type="PROSITE" id="PS50994">
    <property type="entry name" value="INTEGRASE"/>
    <property type="match status" value="1"/>
</dbReference>
<sequence>MAFPGPEAELLQVTDASDKGFSIIVTQVRHWDESLPVENQKHEMIVCKGGMFRHSELNWTIIKKEAFPVVKACHELDYLLLRPRGFRLYCDHANLAFIFAPSVELKKHVRDRLQHWVIRLCGLRYTIEFIPGENNVWADIVSRWHVRDQVSVAAVRTRSHQVIPVDSLSRLRPLADDGFHFPTRDDIKAAQQDASRERSRLQGASEDEVDGVVTVNNRVWVPTGAKDLLARLFVVAHCGSQGHRGQEPMSLVLKERFYVLKLEDKVAKFIRQCLLCKHFKGPRQIPRPYEPLLTTNEQNEVDFLSLREGFGGSSYLLVVKDGVSHLCELFPCATPTAFIAAEALAMWCARYGIPKTLLSDQGSHFRNEMAKNLAARLKVKLNFTPVYSAWLNGTVGRLNRDVLPVFRALLMEYGLDDHEWPYLLPAVQAILNHTRVQSLAGRASVEVFTALPASSALDAIVLPAITERSKRLVDLNDISGYVDCRYKQFIGK</sequence>
<organism evidence="8 9">
    <name type="scientific">Phytophthora megakarya</name>
    <dbReference type="NCBI Taxonomy" id="4795"/>
    <lineage>
        <taxon>Eukaryota</taxon>
        <taxon>Sar</taxon>
        <taxon>Stramenopiles</taxon>
        <taxon>Oomycota</taxon>
        <taxon>Peronosporomycetes</taxon>
        <taxon>Peronosporales</taxon>
        <taxon>Peronosporaceae</taxon>
        <taxon>Phytophthora</taxon>
    </lineage>
</organism>
<keyword evidence="6" id="KW-0695">RNA-directed DNA polymerase</keyword>
<dbReference type="InterPro" id="IPR041588">
    <property type="entry name" value="Integrase_H2C2"/>
</dbReference>
<comment type="caution">
    <text evidence="8">The sequence shown here is derived from an EMBL/GenBank/DDBJ whole genome shotgun (WGS) entry which is preliminary data.</text>
</comment>
<evidence type="ECO:0000256" key="5">
    <source>
        <dbReference type="ARBA" id="ARBA00022801"/>
    </source>
</evidence>
<protein>
    <recommendedName>
        <fullName evidence="7">Integrase catalytic domain-containing protein</fullName>
    </recommendedName>
</protein>
<dbReference type="InterPro" id="IPR041373">
    <property type="entry name" value="RT_RNaseH"/>
</dbReference>
<dbReference type="InterPro" id="IPR001584">
    <property type="entry name" value="Integrase_cat-core"/>
</dbReference>
<proteinExistence type="predicted"/>
<dbReference type="GO" id="GO:0004519">
    <property type="term" value="F:endonuclease activity"/>
    <property type="evidence" value="ECO:0007669"/>
    <property type="project" value="UniProtKB-KW"/>
</dbReference>
<dbReference type="PANTHER" id="PTHR37984">
    <property type="entry name" value="PROTEIN CBG26694"/>
    <property type="match status" value="1"/>
</dbReference>
<dbReference type="InterPro" id="IPR050951">
    <property type="entry name" value="Retrovirus_Pol_polyprotein"/>
</dbReference>
<dbReference type="Pfam" id="PF00665">
    <property type="entry name" value="rve"/>
    <property type="match status" value="1"/>
</dbReference>
<accession>A0A225VCH1</accession>
<dbReference type="GO" id="GO:0015074">
    <property type="term" value="P:DNA integration"/>
    <property type="evidence" value="ECO:0007669"/>
    <property type="project" value="InterPro"/>
</dbReference>
<dbReference type="EMBL" id="NBNE01005548">
    <property type="protein sequence ID" value="OWZ03396.1"/>
    <property type="molecule type" value="Genomic_DNA"/>
</dbReference>
<keyword evidence="5" id="KW-0378">Hydrolase</keyword>
<gene>
    <name evidence="8" type="ORF">PHMEG_00024881</name>
</gene>
<dbReference type="Pfam" id="PF17917">
    <property type="entry name" value="RT_RNaseH"/>
    <property type="match status" value="1"/>
</dbReference>
<evidence type="ECO:0000259" key="7">
    <source>
        <dbReference type="PROSITE" id="PS50994"/>
    </source>
</evidence>
<evidence type="ECO:0000256" key="6">
    <source>
        <dbReference type="ARBA" id="ARBA00022918"/>
    </source>
</evidence>
<keyword evidence="2" id="KW-0548">Nucleotidyltransferase</keyword>